<evidence type="ECO:0000256" key="4">
    <source>
        <dbReference type="SAM" id="MobiDB-lite"/>
    </source>
</evidence>
<dbReference type="Pfam" id="PF20147">
    <property type="entry name" value="Crinkler"/>
    <property type="match status" value="1"/>
</dbReference>
<evidence type="ECO:0000259" key="5">
    <source>
        <dbReference type="Pfam" id="PF20147"/>
    </source>
</evidence>
<dbReference type="STRING" id="1036808.A0A0C2YPK1"/>
<dbReference type="GO" id="GO:0043657">
    <property type="term" value="C:host cell"/>
    <property type="evidence" value="ECO:0007669"/>
    <property type="project" value="UniProtKB-SubCell"/>
</dbReference>
<accession>A0A0C2YPK1</accession>
<reference evidence="6 7" key="1">
    <citation type="submission" date="2014-04" db="EMBL/GenBank/DDBJ databases">
        <authorList>
            <consortium name="DOE Joint Genome Institute"/>
            <person name="Kuo A."/>
            <person name="Kohler A."/>
            <person name="Nagy L.G."/>
            <person name="Floudas D."/>
            <person name="Copeland A."/>
            <person name="Barry K.W."/>
            <person name="Cichocki N."/>
            <person name="Veneault-Fourrey C."/>
            <person name="LaButti K."/>
            <person name="Lindquist E.A."/>
            <person name="Lipzen A."/>
            <person name="Lundell T."/>
            <person name="Morin E."/>
            <person name="Murat C."/>
            <person name="Sun H."/>
            <person name="Tunlid A."/>
            <person name="Henrissat B."/>
            <person name="Grigoriev I.V."/>
            <person name="Hibbett D.S."/>
            <person name="Martin F."/>
            <person name="Nordberg H.P."/>
            <person name="Cantor M.N."/>
            <person name="Hua S.X."/>
        </authorList>
    </citation>
    <scope>NUCLEOTIDE SEQUENCE [LARGE SCALE GENOMIC DNA]</scope>
    <source>
        <strain evidence="6 7">Foug A</strain>
    </source>
</reference>
<dbReference type="Proteomes" id="UP000053989">
    <property type="component" value="Unassembled WGS sequence"/>
</dbReference>
<protein>
    <recommendedName>
        <fullName evidence="5">Crinkler effector protein N-terminal domain-containing protein</fullName>
    </recommendedName>
</protein>
<dbReference type="InterPro" id="IPR045379">
    <property type="entry name" value="Crinkler_N"/>
</dbReference>
<dbReference type="InParanoid" id="A0A0C2YPK1"/>
<dbReference type="GO" id="GO:0005576">
    <property type="term" value="C:extracellular region"/>
    <property type="evidence" value="ECO:0007669"/>
    <property type="project" value="UniProtKB-SubCell"/>
</dbReference>
<comment type="subcellular location">
    <subcellularLocation>
        <location evidence="1">Host cell</location>
    </subcellularLocation>
    <subcellularLocation>
        <location evidence="2">Secreted</location>
    </subcellularLocation>
</comment>
<name>A0A0C2YPK1_9AGAM</name>
<keyword evidence="3" id="KW-0964">Secreted</keyword>
<evidence type="ECO:0000256" key="2">
    <source>
        <dbReference type="ARBA" id="ARBA00004613"/>
    </source>
</evidence>
<reference evidence="7" key="2">
    <citation type="submission" date="2015-01" db="EMBL/GenBank/DDBJ databases">
        <title>Evolutionary Origins and Diversification of the Mycorrhizal Mutualists.</title>
        <authorList>
            <consortium name="DOE Joint Genome Institute"/>
            <consortium name="Mycorrhizal Genomics Consortium"/>
            <person name="Kohler A."/>
            <person name="Kuo A."/>
            <person name="Nagy L.G."/>
            <person name="Floudas D."/>
            <person name="Copeland A."/>
            <person name="Barry K.W."/>
            <person name="Cichocki N."/>
            <person name="Veneault-Fourrey C."/>
            <person name="LaButti K."/>
            <person name="Lindquist E.A."/>
            <person name="Lipzen A."/>
            <person name="Lundell T."/>
            <person name="Morin E."/>
            <person name="Murat C."/>
            <person name="Riley R."/>
            <person name="Ohm R."/>
            <person name="Sun H."/>
            <person name="Tunlid A."/>
            <person name="Henrissat B."/>
            <person name="Grigoriev I.V."/>
            <person name="Hibbett D.S."/>
            <person name="Martin F."/>
        </authorList>
    </citation>
    <scope>NUCLEOTIDE SEQUENCE [LARGE SCALE GENOMIC DNA]</scope>
    <source>
        <strain evidence="7">Foug A</strain>
    </source>
</reference>
<feature type="domain" description="Crinkler effector protein N-terminal" evidence="5">
    <location>
        <begin position="41"/>
        <end position="127"/>
    </location>
</feature>
<sequence length="282" mass="32164">MVASTATSILSTHWLSGLVNARTPKNSLHLIIDYHHPLWINFWFRGGKSTQTVEFEIHSNSKVGWLKDSIKNREPQLSHIPNSYLQLYLISSTISDLAHDLEKVLATSGRGDLLDELQTVSEALKDVPFKMFAAKIWVVIEVASPYTAIQPPSPNADVHPVKAMREEFLTQHCMMVSSDTEVPLSFCKRQERQGQGISCTRFCSSCETIPLALLHPVFGKFADDCWSGKSTMEDLKFAQRFADMTLLTYQDEKHYREEISKDKGLADPRRPRRPRRQLRPHI</sequence>
<evidence type="ECO:0000256" key="3">
    <source>
        <dbReference type="ARBA" id="ARBA00022525"/>
    </source>
</evidence>
<gene>
    <name evidence="6" type="ORF">SCLCIDRAFT_1224333</name>
</gene>
<evidence type="ECO:0000313" key="7">
    <source>
        <dbReference type="Proteomes" id="UP000053989"/>
    </source>
</evidence>
<dbReference type="EMBL" id="KN822248">
    <property type="protein sequence ID" value="KIM51633.1"/>
    <property type="molecule type" value="Genomic_DNA"/>
</dbReference>
<feature type="region of interest" description="Disordered" evidence="4">
    <location>
        <begin position="259"/>
        <end position="282"/>
    </location>
</feature>
<feature type="compositionally biased region" description="Basic residues" evidence="4">
    <location>
        <begin position="270"/>
        <end position="282"/>
    </location>
</feature>
<feature type="compositionally biased region" description="Basic and acidic residues" evidence="4">
    <location>
        <begin position="259"/>
        <end position="269"/>
    </location>
</feature>
<proteinExistence type="predicted"/>
<dbReference type="AlphaFoldDB" id="A0A0C2YPK1"/>
<dbReference type="HOGENOM" id="CLU_987509_0_0_1"/>
<organism evidence="6 7">
    <name type="scientific">Scleroderma citrinum Foug A</name>
    <dbReference type="NCBI Taxonomy" id="1036808"/>
    <lineage>
        <taxon>Eukaryota</taxon>
        <taxon>Fungi</taxon>
        <taxon>Dikarya</taxon>
        <taxon>Basidiomycota</taxon>
        <taxon>Agaricomycotina</taxon>
        <taxon>Agaricomycetes</taxon>
        <taxon>Agaricomycetidae</taxon>
        <taxon>Boletales</taxon>
        <taxon>Sclerodermatineae</taxon>
        <taxon>Sclerodermataceae</taxon>
        <taxon>Scleroderma</taxon>
    </lineage>
</organism>
<dbReference type="OrthoDB" id="2427869at2759"/>
<evidence type="ECO:0000256" key="1">
    <source>
        <dbReference type="ARBA" id="ARBA00004340"/>
    </source>
</evidence>
<keyword evidence="7" id="KW-1185">Reference proteome</keyword>
<evidence type="ECO:0000313" key="6">
    <source>
        <dbReference type="EMBL" id="KIM51633.1"/>
    </source>
</evidence>